<keyword evidence="3" id="KW-1185">Reference proteome</keyword>
<feature type="region of interest" description="Disordered" evidence="1">
    <location>
        <begin position="429"/>
        <end position="462"/>
    </location>
</feature>
<evidence type="ECO:0000313" key="3">
    <source>
        <dbReference type="Proteomes" id="UP000669133"/>
    </source>
</evidence>
<accession>A0A8H7Z993</accession>
<proteinExistence type="predicted"/>
<gene>
    <name evidence="2" type="ORF">I9W82_005216</name>
</gene>
<dbReference type="Proteomes" id="UP000669133">
    <property type="component" value="Unassembled WGS sequence"/>
</dbReference>
<protein>
    <submittedName>
        <fullName evidence="2">Uncharacterized protein</fullName>
    </submittedName>
</protein>
<evidence type="ECO:0000313" key="2">
    <source>
        <dbReference type="EMBL" id="KAG5417580.1"/>
    </source>
</evidence>
<dbReference type="EMBL" id="JAEOAQ010000007">
    <property type="protein sequence ID" value="KAG5417580.1"/>
    <property type="molecule type" value="Genomic_DNA"/>
</dbReference>
<dbReference type="OrthoDB" id="4027971at2759"/>
<comment type="caution">
    <text evidence="2">The sequence shown here is derived from an EMBL/GenBank/DDBJ whole genome shotgun (WGS) entry which is preliminary data.</text>
</comment>
<organism evidence="2 3">
    <name type="scientific">Candida metapsilosis</name>
    <dbReference type="NCBI Taxonomy" id="273372"/>
    <lineage>
        <taxon>Eukaryota</taxon>
        <taxon>Fungi</taxon>
        <taxon>Dikarya</taxon>
        <taxon>Ascomycota</taxon>
        <taxon>Saccharomycotina</taxon>
        <taxon>Pichiomycetes</taxon>
        <taxon>Debaryomycetaceae</taxon>
        <taxon>Candida/Lodderomyces clade</taxon>
        <taxon>Candida</taxon>
    </lineage>
</organism>
<dbReference type="RefSeq" id="XP_067546696.1">
    <property type="nucleotide sequence ID" value="XM_067694369.1"/>
</dbReference>
<dbReference type="GeneID" id="93653845"/>
<feature type="compositionally biased region" description="Polar residues" evidence="1">
    <location>
        <begin position="429"/>
        <end position="444"/>
    </location>
</feature>
<reference evidence="2 3" key="1">
    <citation type="submission" date="2020-12" db="EMBL/GenBank/DDBJ databases">
        <title>Effect of drift, selection, and recombination on the evolution of hybrid genomes in Candida yeast pathogens.</title>
        <authorList>
            <person name="Mixao V."/>
            <person name="Ksiezopolska E."/>
            <person name="Saus E."/>
            <person name="Boekhout T."/>
            <person name="Gacser A."/>
            <person name="Gabaldon T."/>
        </authorList>
    </citation>
    <scope>NUCLEOTIDE SEQUENCE [LARGE SCALE GENOMIC DNA]</scope>
    <source>
        <strain evidence="2 3">BP57</strain>
    </source>
</reference>
<name>A0A8H7Z993_9ASCO</name>
<evidence type="ECO:0000256" key="1">
    <source>
        <dbReference type="SAM" id="MobiDB-lite"/>
    </source>
</evidence>
<sequence length="608" mass="68512">MSSRSAKTTLFNILNVDKRIGAFAQYFEEEGTGNHTLQEEGTGNHTLQEEVTGNHTLQDAVDAYVDQVDESEEATDEQVRDLVLSSYGNSFESLDEGEKTSVVQIVKQMTKFLELNKIPWKEPLTNKVICILYEIVEDFYTYAKQHWKVHMNFECSLPNLITISLAIFFTQGTIPVESGKSLSSDPLNSDVFYDVPLHVVETSENFNINNLLGLSVYSFDDLKLWAFRVDDPCLRNESERAWSAAFAKTFLTPVLKFANAQVDRQFDIEILQDHLLQTSWNGKMVIKYPDYSVTRVNARKADDSEHARPDDVTIMVAEVKLADVASFYNNNNHGHKQVLQQILASMFLSKLKISYLFTPHQGAKIVYEGVREFEGVIKASLRVQNFGKVNSNISTVGCLLLDLLEQEDFRMRDEDYLALAEILIKPSAQVSSPSGEPSAPSTGSRSDHDNRRNFNPRTMIKGASAGGEASFAAGVDAQVGQQKHKTGGTSKKKGKGLWYRETFKKWNGRWKMPVDKSNEATKDTVEEDEIAQIDNGNEPTKEIMKSDKIAQVDKVIESTKETMKEDKTAQADSKNILSKHAKGYHTLPKDFWRRLAFKSKPSRPGSQK</sequence>
<dbReference type="AlphaFoldDB" id="A0A8H7Z993"/>